<reference evidence="1 2" key="1">
    <citation type="submission" date="2020-07" db="EMBL/GenBank/DDBJ databases">
        <title>Description of Limosilactobacillus balticus sp. nov., Limosilactobacillus agrestis sp. nov., Limosilactobacillus albertensis sp. nov., Limosilactobacillus rudii sp. nov., Limosilactobacillus fastidiosus sp. nov., five novel Limosilactobacillus species isolated from the vertebrate gastrointestinal tract, and proposal of 6 subspecies of Limosilactobacillus reuteri adapted to the gastrointestinal tract of specific vertebrate hosts.</title>
        <authorList>
            <person name="Li F."/>
            <person name="Cheng C."/>
            <person name="Zheng J."/>
            <person name="Quevedo R.M."/>
            <person name="Li J."/>
            <person name="Roos S."/>
            <person name="Gaenzle M.G."/>
            <person name="Walter J."/>
        </authorList>
    </citation>
    <scope>NUCLEOTIDE SEQUENCE [LARGE SCALE GENOMIC DNA]</scope>
    <source>
        <strain evidence="1 2">BG-MG3-A</strain>
    </source>
</reference>
<evidence type="ECO:0000313" key="1">
    <source>
        <dbReference type="EMBL" id="MBB1094870.1"/>
    </source>
</evidence>
<comment type="caution">
    <text evidence="1">The sequence shown here is derived from an EMBL/GenBank/DDBJ whole genome shotgun (WGS) entry which is preliminary data.</text>
</comment>
<dbReference type="Proteomes" id="UP000534578">
    <property type="component" value="Unassembled WGS sequence"/>
</dbReference>
<evidence type="ECO:0008006" key="3">
    <source>
        <dbReference type="Google" id="ProtNLM"/>
    </source>
</evidence>
<name>A0A7W3UH63_9LACO</name>
<proteinExistence type="predicted"/>
<dbReference type="EMBL" id="JACIVE010000017">
    <property type="protein sequence ID" value="MBB1094870.1"/>
    <property type="molecule type" value="Genomic_DNA"/>
</dbReference>
<organism evidence="1 2">
    <name type="scientific">Limosilactobacillus agrestis</name>
    <dbReference type="NCBI Taxonomy" id="2759748"/>
    <lineage>
        <taxon>Bacteria</taxon>
        <taxon>Bacillati</taxon>
        <taxon>Bacillota</taxon>
        <taxon>Bacilli</taxon>
        <taxon>Lactobacillales</taxon>
        <taxon>Lactobacillaceae</taxon>
        <taxon>Limosilactobacillus</taxon>
    </lineage>
</organism>
<dbReference type="AlphaFoldDB" id="A0A7W3UH63"/>
<accession>A0A7W3UH63</accession>
<evidence type="ECO:0000313" key="2">
    <source>
        <dbReference type="Proteomes" id="UP000534578"/>
    </source>
</evidence>
<dbReference type="RefSeq" id="WP_182577843.1">
    <property type="nucleotide sequence ID" value="NZ_JACIVE010000017.1"/>
</dbReference>
<protein>
    <recommendedName>
        <fullName evidence="3">Transposase</fullName>
    </recommendedName>
</protein>
<gene>
    <name evidence="1" type="ORF">H5R92_01375</name>
</gene>
<sequence length="55" mass="6080">MDLYGCYTLSYNISDTETSSAVIETFNRVFAIEPDTRPMVHTDCGAAYCSCLTTT</sequence>